<dbReference type="EMBL" id="SKBM01000005">
    <property type="protein sequence ID" value="TCZ64323.1"/>
    <property type="molecule type" value="Genomic_DNA"/>
</dbReference>
<dbReference type="Gene3D" id="1.10.287.130">
    <property type="match status" value="1"/>
</dbReference>
<dbReference type="CDD" id="cd16922">
    <property type="entry name" value="HATPase_EvgS-ArcB-TorS-like"/>
    <property type="match status" value="1"/>
</dbReference>
<dbReference type="InterPro" id="IPR035965">
    <property type="entry name" value="PAS-like_dom_sf"/>
</dbReference>
<evidence type="ECO:0000256" key="4">
    <source>
        <dbReference type="ARBA" id="ARBA00022679"/>
    </source>
</evidence>
<dbReference type="InterPro" id="IPR003594">
    <property type="entry name" value="HATPase_dom"/>
</dbReference>
<dbReference type="PANTHER" id="PTHR43047">
    <property type="entry name" value="TWO-COMPONENT HISTIDINE PROTEIN KINASE"/>
    <property type="match status" value="1"/>
</dbReference>
<dbReference type="InterPro" id="IPR003661">
    <property type="entry name" value="HisK_dim/P_dom"/>
</dbReference>
<dbReference type="SMART" id="SM00387">
    <property type="entry name" value="HATPase_c"/>
    <property type="match status" value="1"/>
</dbReference>
<dbReference type="OrthoDB" id="8477115at2"/>
<dbReference type="SUPFAM" id="SSF47384">
    <property type="entry name" value="Homodimeric domain of signal transducing histidine kinase"/>
    <property type="match status" value="1"/>
</dbReference>
<dbReference type="RefSeq" id="WP_132285947.1">
    <property type="nucleotide sequence ID" value="NZ_SKBM01000005.1"/>
</dbReference>
<keyword evidence="8" id="KW-1185">Reference proteome</keyword>
<feature type="domain" description="Histidine kinase" evidence="6">
    <location>
        <begin position="654"/>
        <end position="871"/>
    </location>
</feature>
<dbReference type="InterPro" id="IPR000014">
    <property type="entry name" value="PAS"/>
</dbReference>
<evidence type="ECO:0000259" key="6">
    <source>
        <dbReference type="PROSITE" id="PS50109"/>
    </source>
</evidence>
<dbReference type="PRINTS" id="PR00344">
    <property type="entry name" value="BCTRLSENSOR"/>
</dbReference>
<dbReference type="PANTHER" id="PTHR43047:SF78">
    <property type="entry name" value="SENSORY_REGULATORY PROTEIN RPFC"/>
    <property type="match status" value="1"/>
</dbReference>
<name>A0A4R4DV34_9PROT</name>
<dbReference type="InterPro" id="IPR036097">
    <property type="entry name" value="HisK_dim/P_sf"/>
</dbReference>
<accession>A0A4R4DV34</accession>
<sequence length="878" mass="94175">MTSRGAAEEVLAAGLTVLPVALLVFGPDRGLVFANPASERFTGLPPAQLPPGTLLEDLVRTLAYRGIYGHGEPESLAAAHLQVDRSRPFRRRIRRTDGAFFEQMGAPLPGGGFVVAAMEVTPFLAATEEAEARGRRLETLLSHLHGGIAAFDEQHRMLLSNPAYEDLIGLPRGTVRPGTPHDAVFRMLAERGEFANQDAEAVLADRACLDRSRPLAYPRVRPNGQVLRCESQPLPEGGYLVEVTDITAAKQAEEEAQRRAALLNGVLASLPHGVVVFGADGRVAMVNAAHQAILAGAEVAVGEHRAEIARRRAGQGEYGPGDPAGLAALHAHDGADRPVPAQRERPNGTVLDIRHARLPDGGIVQVTTDITELQAARTEVTAQAATLQTMLDTMRHGIALYDAGRRLIATNRLAGEMGGTLGRTTRIGMTFDEIVAAQHHAGRFGSGPDAEAQMAWVLGLDRSQPVRYRRRMACGRVIETHSDPTPEGGFVITWTDITAQARAEEEAQHRADLLQAMLDNIRHGIALFDREGRVQAVNPVFLELLDLPAEVMATGGSFGGFIDHLLARGEYGPAEEGRAIAARLKARDRRQPSLGTRTRPNGMVLEIASEPVPGGGWVLALTDVTEDRRVRAEVERAKDAAETANRAKSRFLATMTHELRTPLNAVIGFSEALLTDPDPARARDYVTTIHEAGRQLLSLIDDILDVTRAETTGVPTVEGEVALIPLVEATLRVMQATATAAGVTLDISLPPALPPLRADELRLRQVLLNLVSNAVKFTPRGGRVAVGAMLEPGGDLVLRVSDSGIGILPEDIPRAFEPFTQLDSSLSRRFHGSGLGLYLSRALAEAQGATLMLESTPGVGTVAILRFPKSRLLASLAV</sequence>
<comment type="catalytic activity">
    <reaction evidence="1">
        <text>ATP + protein L-histidine = ADP + protein N-phospho-L-histidine.</text>
        <dbReference type="EC" id="2.7.13.3"/>
    </reaction>
</comment>
<dbReference type="GO" id="GO:0000155">
    <property type="term" value="F:phosphorelay sensor kinase activity"/>
    <property type="evidence" value="ECO:0007669"/>
    <property type="project" value="InterPro"/>
</dbReference>
<dbReference type="EC" id="2.7.13.3" evidence="2"/>
<dbReference type="AlphaFoldDB" id="A0A4R4DV34"/>
<proteinExistence type="predicted"/>
<dbReference type="SUPFAM" id="SSF55785">
    <property type="entry name" value="PYP-like sensor domain (PAS domain)"/>
    <property type="match status" value="5"/>
</dbReference>
<dbReference type="CDD" id="cd00082">
    <property type="entry name" value="HisKA"/>
    <property type="match status" value="1"/>
</dbReference>
<organism evidence="7 8">
    <name type="scientific">Roseicella aquatilis</name>
    <dbReference type="NCBI Taxonomy" id="2527868"/>
    <lineage>
        <taxon>Bacteria</taxon>
        <taxon>Pseudomonadati</taxon>
        <taxon>Pseudomonadota</taxon>
        <taxon>Alphaproteobacteria</taxon>
        <taxon>Acetobacterales</taxon>
        <taxon>Roseomonadaceae</taxon>
        <taxon>Roseicella</taxon>
    </lineage>
</organism>
<evidence type="ECO:0000313" key="8">
    <source>
        <dbReference type="Proteomes" id="UP000295023"/>
    </source>
</evidence>
<evidence type="ECO:0000256" key="1">
    <source>
        <dbReference type="ARBA" id="ARBA00000085"/>
    </source>
</evidence>
<dbReference type="Pfam" id="PF12860">
    <property type="entry name" value="PAS_7"/>
    <property type="match status" value="5"/>
</dbReference>
<evidence type="ECO:0000256" key="2">
    <source>
        <dbReference type="ARBA" id="ARBA00012438"/>
    </source>
</evidence>
<dbReference type="SMART" id="SM00388">
    <property type="entry name" value="HisKA"/>
    <property type="match status" value="1"/>
</dbReference>
<dbReference type="Gene3D" id="3.30.565.10">
    <property type="entry name" value="Histidine kinase-like ATPase, C-terminal domain"/>
    <property type="match status" value="1"/>
</dbReference>
<dbReference type="InterPro" id="IPR004358">
    <property type="entry name" value="Sig_transdc_His_kin-like_C"/>
</dbReference>
<dbReference type="Pfam" id="PF02518">
    <property type="entry name" value="HATPase_c"/>
    <property type="match status" value="1"/>
</dbReference>
<comment type="caution">
    <text evidence="7">The sequence shown here is derived from an EMBL/GenBank/DDBJ whole genome shotgun (WGS) entry which is preliminary data.</text>
</comment>
<keyword evidence="3" id="KW-0597">Phosphoprotein</keyword>
<dbReference type="SUPFAM" id="SSF55874">
    <property type="entry name" value="ATPase domain of HSP90 chaperone/DNA topoisomerase II/histidine kinase"/>
    <property type="match status" value="1"/>
</dbReference>
<protein>
    <recommendedName>
        <fullName evidence="2">histidine kinase</fullName>
        <ecNumber evidence="2">2.7.13.3</ecNumber>
    </recommendedName>
</protein>
<dbReference type="Proteomes" id="UP000295023">
    <property type="component" value="Unassembled WGS sequence"/>
</dbReference>
<gene>
    <name evidence="7" type="ORF">EXY23_06650</name>
</gene>
<evidence type="ECO:0000256" key="5">
    <source>
        <dbReference type="ARBA" id="ARBA00022777"/>
    </source>
</evidence>
<dbReference type="PROSITE" id="PS50109">
    <property type="entry name" value="HIS_KIN"/>
    <property type="match status" value="1"/>
</dbReference>
<reference evidence="7 8" key="1">
    <citation type="submission" date="2019-03" db="EMBL/GenBank/DDBJ databases">
        <title>Paracraurococcus aquatilis NE82 genome sequence.</title>
        <authorList>
            <person name="Zhao Y."/>
            <person name="Du Z."/>
        </authorList>
    </citation>
    <scope>NUCLEOTIDE SEQUENCE [LARGE SCALE GENOMIC DNA]</scope>
    <source>
        <strain evidence="7 8">NE82</strain>
    </source>
</reference>
<keyword evidence="4" id="KW-0808">Transferase</keyword>
<dbReference type="SMART" id="SM00091">
    <property type="entry name" value="PAS"/>
    <property type="match status" value="5"/>
</dbReference>
<keyword evidence="5" id="KW-0418">Kinase</keyword>
<dbReference type="Gene3D" id="3.30.450.20">
    <property type="entry name" value="PAS domain"/>
    <property type="match status" value="4"/>
</dbReference>
<dbReference type="InterPro" id="IPR005467">
    <property type="entry name" value="His_kinase_dom"/>
</dbReference>
<dbReference type="InterPro" id="IPR036890">
    <property type="entry name" value="HATPase_C_sf"/>
</dbReference>
<dbReference type="Pfam" id="PF00512">
    <property type="entry name" value="HisKA"/>
    <property type="match status" value="1"/>
</dbReference>
<evidence type="ECO:0000256" key="3">
    <source>
        <dbReference type="ARBA" id="ARBA00022553"/>
    </source>
</evidence>
<evidence type="ECO:0000313" key="7">
    <source>
        <dbReference type="EMBL" id="TCZ64323.1"/>
    </source>
</evidence>